<evidence type="ECO:0000313" key="2">
    <source>
        <dbReference type="EMBL" id="KAF2733708.1"/>
    </source>
</evidence>
<feature type="region of interest" description="Disordered" evidence="1">
    <location>
        <begin position="1"/>
        <end position="47"/>
    </location>
</feature>
<feature type="compositionally biased region" description="Low complexity" evidence="1">
    <location>
        <begin position="36"/>
        <end position="45"/>
    </location>
</feature>
<name>A0A9P4V232_9PLEO</name>
<evidence type="ECO:0000313" key="3">
    <source>
        <dbReference type="Proteomes" id="UP000799444"/>
    </source>
</evidence>
<evidence type="ECO:0000256" key="1">
    <source>
        <dbReference type="SAM" id="MobiDB-lite"/>
    </source>
</evidence>
<proteinExistence type="predicted"/>
<keyword evidence="3" id="KW-1185">Reference proteome</keyword>
<comment type="caution">
    <text evidence="2">The sequence shown here is derived from an EMBL/GenBank/DDBJ whole genome shotgun (WGS) entry which is preliminary data.</text>
</comment>
<organism evidence="2 3">
    <name type="scientific">Polyplosphaeria fusca</name>
    <dbReference type="NCBI Taxonomy" id="682080"/>
    <lineage>
        <taxon>Eukaryota</taxon>
        <taxon>Fungi</taxon>
        <taxon>Dikarya</taxon>
        <taxon>Ascomycota</taxon>
        <taxon>Pezizomycotina</taxon>
        <taxon>Dothideomycetes</taxon>
        <taxon>Pleosporomycetidae</taxon>
        <taxon>Pleosporales</taxon>
        <taxon>Tetraplosphaeriaceae</taxon>
        <taxon>Polyplosphaeria</taxon>
    </lineage>
</organism>
<accession>A0A9P4V232</accession>
<gene>
    <name evidence="2" type="ORF">EJ04DRAFT_577409</name>
</gene>
<feature type="compositionally biased region" description="Low complexity" evidence="1">
    <location>
        <begin position="10"/>
        <end position="22"/>
    </location>
</feature>
<sequence>MAQQYSNSYPPQIHPHQAPAQHEYGQPGYAPPPVQQPNQNQNPPQGAITQAVSQPGADVTPLTPEEQAQIALLRKYAHVVPLRMFPLDIYNHQKDEAYRAELVAEIQKSQAPSLNPAQKIALHAVGHATGTTFITMDGMVNTLMKGALILDTLGTRPTQHIELSRWASPPGSACAPIIVDVWEECTVGREDAFAMFTIRVNREATIKIVDKKKEQDKVRTKKIKATKAFNKYVYKRIRDLYVVEANAEVKLEKVLVTMKVMGSTESGNMRQQFKKHWIMPAEAGEPMKTLQSEERVEYVKRNKGTCSNVQDVVN</sequence>
<reference evidence="2" key="1">
    <citation type="journal article" date="2020" name="Stud. Mycol.">
        <title>101 Dothideomycetes genomes: a test case for predicting lifestyles and emergence of pathogens.</title>
        <authorList>
            <person name="Haridas S."/>
            <person name="Albert R."/>
            <person name="Binder M."/>
            <person name="Bloem J."/>
            <person name="Labutti K."/>
            <person name="Salamov A."/>
            <person name="Andreopoulos B."/>
            <person name="Baker S."/>
            <person name="Barry K."/>
            <person name="Bills G."/>
            <person name="Bluhm B."/>
            <person name="Cannon C."/>
            <person name="Castanera R."/>
            <person name="Culley D."/>
            <person name="Daum C."/>
            <person name="Ezra D."/>
            <person name="Gonzalez J."/>
            <person name="Henrissat B."/>
            <person name="Kuo A."/>
            <person name="Liang C."/>
            <person name="Lipzen A."/>
            <person name="Lutzoni F."/>
            <person name="Magnuson J."/>
            <person name="Mondo S."/>
            <person name="Nolan M."/>
            <person name="Ohm R."/>
            <person name="Pangilinan J."/>
            <person name="Park H.-J."/>
            <person name="Ramirez L."/>
            <person name="Alfaro M."/>
            <person name="Sun H."/>
            <person name="Tritt A."/>
            <person name="Yoshinaga Y."/>
            <person name="Zwiers L.-H."/>
            <person name="Turgeon B."/>
            <person name="Goodwin S."/>
            <person name="Spatafora J."/>
            <person name="Crous P."/>
            <person name="Grigoriev I."/>
        </authorList>
    </citation>
    <scope>NUCLEOTIDE SEQUENCE</scope>
    <source>
        <strain evidence="2">CBS 125425</strain>
    </source>
</reference>
<dbReference type="EMBL" id="ML996157">
    <property type="protein sequence ID" value="KAF2733708.1"/>
    <property type="molecule type" value="Genomic_DNA"/>
</dbReference>
<dbReference type="Proteomes" id="UP000799444">
    <property type="component" value="Unassembled WGS sequence"/>
</dbReference>
<protein>
    <submittedName>
        <fullName evidence="2">Uncharacterized protein</fullName>
    </submittedName>
</protein>
<dbReference type="OrthoDB" id="3925521at2759"/>
<dbReference type="AlphaFoldDB" id="A0A9P4V232"/>